<name>A0A9D1GH77_9FIRM</name>
<organism evidence="1 2">
    <name type="scientific">Candidatus Caccovicinus merdipullorum</name>
    <dbReference type="NCBI Taxonomy" id="2840724"/>
    <lineage>
        <taxon>Bacteria</taxon>
        <taxon>Bacillati</taxon>
        <taxon>Bacillota</taxon>
        <taxon>Clostridia</taxon>
        <taxon>Eubacteriales</taxon>
        <taxon>Candidatus Caccovicinus</taxon>
    </lineage>
</organism>
<dbReference type="Gene3D" id="3.40.50.300">
    <property type="entry name" value="P-loop containing nucleotide triphosphate hydrolases"/>
    <property type="match status" value="1"/>
</dbReference>
<dbReference type="SUPFAM" id="SSF52540">
    <property type="entry name" value="P-loop containing nucleoside triphosphate hydrolases"/>
    <property type="match status" value="1"/>
</dbReference>
<evidence type="ECO:0000313" key="2">
    <source>
        <dbReference type="Proteomes" id="UP000886860"/>
    </source>
</evidence>
<dbReference type="GO" id="GO:0016301">
    <property type="term" value="F:kinase activity"/>
    <property type="evidence" value="ECO:0007669"/>
    <property type="project" value="UniProtKB-KW"/>
</dbReference>
<reference evidence="1" key="2">
    <citation type="journal article" date="2021" name="PeerJ">
        <title>Extensive microbial diversity within the chicken gut microbiome revealed by metagenomics and culture.</title>
        <authorList>
            <person name="Gilroy R."/>
            <person name="Ravi A."/>
            <person name="Getino M."/>
            <person name="Pursley I."/>
            <person name="Horton D.L."/>
            <person name="Alikhan N.F."/>
            <person name="Baker D."/>
            <person name="Gharbi K."/>
            <person name="Hall N."/>
            <person name="Watson M."/>
            <person name="Adriaenssens E.M."/>
            <person name="Foster-Nyarko E."/>
            <person name="Jarju S."/>
            <person name="Secka A."/>
            <person name="Antonio M."/>
            <person name="Oren A."/>
            <person name="Chaudhuri R.R."/>
            <person name="La Ragione R."/>
            <person name="Hildebrand F."/>
            <person name="Pallen M.J."/>
        </authorList>
    </citation>
    <scope>NUCLEOTIDE SEQUENCE</scope>
    <source>
        <strain evidence="1">CHK123-3438</strain>
    </source>
</reference>
<dbReference type="EMBL" id="DVKS01000051">
    <property type="protein sequence ID" value="HIT41075.1"/>
    <property type="molecule type" value="Genomic_DNA"/>
</dbReference>
<protein>
    <submittedName>
        <fullName evidence="1">Cytidylate kinase-like family protein</fullName>
    </submittedName>
</protein>
<accession>A0A9D1GH77</accession>
<dbReference type="AlphaFoldDB" id="A0A9D1GH77"/>
<reference evidence="1" key="1">
    <citation type="submission" date="2020-10" db="EMBL/GenBank/DDBJ databases">
        <authorList>
            <person name="Gilroy R."/>
        </authorList>
    </citation>
    <scope>NUCLEOTIDE SEQUENCE</scope>
    <source>
        <strain evidence="1">CHK123-3438</strain>
    </source>
</reference>
<comment type="caution">
    <text evidence="1">The sequence shown here is derived from an EMBL/GenBank/DDBJ whole genome shotgun (WGS) entry which is preliminary data.</text>
</comment>
<sequence>MEEKRLIITIGRQYGSGGREIGARLAKELGFGFYDKNILRMNSDESGIKESYFHLADERPGNKLLYKIVSSLAPENKMPSFGSDLISADNLFRFQSAVIRKLAEAENCVIIGRCADYILEGTEGLVRVFLYADLDARIERIEKLGYYDSRDVKKNIKRIDRERREYHRYYTGREWESTENYDLMLNTARLGIDGSVAAIRDCLKVMGYGDFIR</sequence>
<dbReference type="InterPro" id="IPR027417">
    <property type="entry name" value="P-loop_NTPase"/>
</dbReference>
<proteinExistence type="predicted"/>
<gene>
    <name evidence="1" type="ORF">IAB60_03070</name>
</gene>
<evidence type="ECO:0000313" key="1">
    <source>
        <dbReference type="EMBL" id="HIT41075.1"/>
    </source>
</evidence>
<dbReference type="Pfam" id="PF13189">
    <property type="entry name" value="Cytidylate_kin2"/>
    <property type="match status" value="1"/>
</dbReference>
<keyword evidence="1" id="KW-0808">Transferase</keyword>
<dbReference type="Proteomes" id="UP000886860">
    <property type="component" value="Unassembled WGS sequence"/>
</dbReference>
<keyword evidence="1" id="KW-0418">Kinase</keyword>